<dbReference type="InterPro" id="IPR021993">
    <property type="entry name" value="ATPase-cat-bd"/>
</dbReference>
<dbReference type="Proteomes" id="UP000196317">
    <property type="component" value="Unassembled WGS sequence"/>
</dbReference>
<keyword evidence="5" id="KW-0597">Phosphoprotein</keyword>
<comment type="subcellular location">
    <subcellularLocation>
        <location evidence="2 16">Cell membrane</location>
    </subcellularLocation>
    <subcellularLocation>
        <location evidence="1">Endomembrane system</location>
        <topology evidence="1">Multi-pass membrane protein</topology>
    </subcellularLocation>
</comment>
<feature type="transmembrane region" description="Helical" evidence="16">
    <location>
        <begin position="743"/>
        <end position="763"/>
    </location>
</feature>
<evidence type="ECO:0000256" key="8">
    <source>
        <dbReference type="ARBA" id="ARBA00022741"/>
    </source>
</evidence>
<dbReference type="InterPro" id="IPR001757">
    <property type="entry name" value="P_typ_ATPase"/>
</dbReference>
<sequence>MKCRCSHCKQSFDESAMIEAKGGLKFCCAGCKGVYEILNESGLGEFYERLGKNTLNPASSGANVKNLAANFSELVTKEGEFSKISLLIDGITCSACIWLLEKALFSLPGILEVNINSLSQKAVIVYDEQELLVEQIIEKIYAVGYTPKAYAASQKEDELVKKRRNFYAKALVGVFATMNIMWLAIAQYGGYFSGIRSDVKDLLSFAQFVLATPVLFYTGSEFFKGAKIAIKNASPNMDLLVITGASITYIYSIFAMLTRSGESYFDSVAMIITFVFIGKFLEILGKKKALETSNFLSDMLLAKVCVLEDGKDILKEPKDVNLGEKIVLRSGERALLDGVVLSGEASVDSSSLTGESLPLLLSCGGEVKSGVVCLNGQIVYEARQIFKNSYLNKLINLLQNAELKKPNIELAVNKIASKFSLGVLTLAFFTFWFWYFKFSFSEAVVTAVSVIVIACPCALALATPVSSVCALGVAFKNKVLFKEAKFFESLAKCDVAVFDKTGTLTKAKFEVSEFFVKDGVSIDKIYSLCLISNHQISVAVAEFLKQKGAKKVELENANLSVAKGVSADIMGERFVAGSRRFLAESGVKFDECEENVSFFVGKQGELVAKFYLKDSVKPEAKALMDELKSAGMKVCILSGDVQNVVKNVADELGVSEFRAGMLPDEKAKFIAGLKQQGKNVLMVGDGINDAAALSLAHVAICMGSGAAVSLEKSDVVLLDDSLQSLVKAVKISKFTYKTIKQNLLFCLLYNALSLPFAVCGYVMPLFAALFMSASSLSVILNSLFIVRKFKDK</sequence>
<proteinExistence type="inferred from homology"/>
<evidence type="ECO:0000256" key="10">
    <source>
        <dbReference type="ARBA" id="ARBA00022967"/>
    </source>
</evidence>
<dbReference type="Pfam" id="PF12156">
    <property type="entry name" value="ATPase-cat_bd"/>
    <property type="match status" value="1"/>
</dbReference>
<gene>
    <name evidence="18" type="ORF">B9N65_00415</name>
</gene>
<feature type="transmembrane region" description="Helical" evidence="16">
    <location>
        <begin position="202"/>
        <end position="219"/>
    </location>
</feature>
<dbReference type="SUPFAM" id="SSF81653">
    <property type="entry name" value="Calcium ATPase, transduction domain A"/>
    <property type="match status" value="1"/>
</dbReference>
<dbReference type="NCBIfam" id="TIGR01511">
    <property type="entry name" value="ATPase-IB1_Cu"/>
    <property type="match status" value="1"/>
</dbReference>
<dbReference type="PRINTS" id="PR00943">
    <property type="entry name" value="CUATPASE"/>
</dbReference>
<dbReference type="RefSeq" id="WP_087582349.1">
    <property type="nucleotide sequence ID" value="NZ_NDYN01000001.1"/>
</dbReference>
<dbReference type="GO" id="GO:0005524">
    <property type="term" value="F:ATP binding"/>
    <property type="evidence" value="ECO:0007669"/>
    <property type="project" value="UniProtKB-UniRule"/>
</dbReference>
<dbReference type="InterPro" id="IPR036163">
    <property type="entry name" value="HMA_dom_sf"/>
</dbReference>
<dbReference type="InterPro" id="IPR018303">
    <property type="entry name" value="ATPase_P-typ_P_site"/>
</dbReference>
<keyword evidence="16" id="KW-1003">Cell membrane</keyword>
<dbReference type="GO" id="GO:0005507">
    <property type="term" value="F:copper ion binding"/>
    <property type="evidence" value="ECO:0007669"/>
    <property type="project" value="TreeGrafter"/>
</dbReference>
<keyword evidence="10" id="KW-1278">Translocase</keyword>
<dbReference type="Pfam" id="PF00702">
    <property type="entry name" value="Hydrolase"/>
    <property type="match status" value="1"/>
</dbReference>
<dbReference type="Pfam" id="PF00403">
    <property type="entry name" value="HMA"/>
    <property type="match status" value="1"/>
</dbReference>
<dbReference type="InterPro" id="IPR023298">
    <property type="entry name" value="ATPase_P-typ_TM_dom_sf"/>
</dbReference>
<dbReference type="PROSITE" id="PS01047">
    <property type="entry name" value="HMA_1"/>
    <property type="match status" value="1"/>
</dbReference>
<dbReference type="SUPFAM" id="SSF56784">
    <property type="entry name" value="HAD-like"/>
    <property type="match status" value="1"/>
</dbReference>
<dbReference type="Gene3D" id="3.40.50.1000">
    <property type="entry name" value="HAD superfamily/HAD-like"/>
    <property type="match status" value="1"/>
</dbReference>
<dbReference type="Gene3D" id="2.70.150.10">
    <property type="entry name" value="Calcium-transporting ATPase, cytoplasmic transduction domain A"/>
    <property type="match status" value="1"/>
</dbReference>
<dbReference type="PROSITE" id="PS50846">
    <property type="entry name" value="HMA_2"/>
    <property type="match status" value="1"/>
</dbReference>
<name>A0A1Y5MJR1_9BACT</name>
<dbReference type="InterPro" id="IPR017969">
    <property type="entry name" value="Heavy-metal-associated_CS"/>
</dbReference>
<dbReference type="GO" id="GO:0043682">
    <property type="term" value="F:P-type divalent copper transporter activity"/>
    <property type="evidence" value="ECO:0007669"/>
    <property type="project" value="TreeGrafter"/>
</dbReference>
<evidence type="ECO:0000256" key="11">
    <source>
        <dbReference type="ARBA" id="ARBA00022989"/>
    </source>
</evidence>
<dbReference type="SUPFAM" id="SSF55008">
    <property type="entry name" value="HMA, heavy metal-associated domain"/>
    <property type="match status" value="1"/>
</dbReference>
<dbReference type="SUPFAM" id="SSF81665">
    <property type="entry name" value="Calcium ATPase, transmembrane domain M"/>
    <property type="match status" value="1"/>
</dbReference>
<dbReference type="NCBIfam" id="TIGR01525">
    <property type="entry name" value="ATPase-IB_hvy"/>
    <property type="match status" value="1"/>
</dbReference>
<evidence type="ECO:0000256" key="7">
    <source>
        <dbReference type="ARBA" id="ARBA00022723"/>
    </source>
</evidence>
<keyword evidence="4" id="KW-0813">Transport</keyword>
<dbReference type="Gene3D" id="3.40.1110.10">
    <property type="entry name" value="Calcium-transporting ATPase, cytoplasmic domain N"/>
    <property type="match status" value="1"/>
</dbReference>
<organism evidence="18 19">
    <name type="scientific">Campylobacter concisus</name>
    <dbReference type="NCBI Taxonomy" id="199"/>
    <lineage>
        <taxon>Bacteria</taxon>
        <taxon>Pseudomonadati</taxon>
        <taxon>Campylobacterota</taxon>
        <taxon>Epsilonproteobacteria</taxon>
        <taxon>Campylobacterales</taxon>
        <taxon>Campylobacteraceae</taxon>
        <taxon>Campylobacter</taxon>
    </lineage>
</organism>
<evidence type="ECO:0000256" key="1">
    <source>
        <dbReference type="ARBA" id="ARBA00004127"/>
    </source>
</evidence>
<dbReference type="PANTHER" id="PTHR43520:SF8">
    <property type="entry name" value="P-TYPE CU(+) TRANSPORTER"/>
    <property type="match status" value="1"/>
</dbReference>
<evidence type="ECO:0000256" key="3">
    <source>
        <dbReference type="ARBA" id="ARBA00006024"/>
    </source>
</evidence>
<evidence type="ECO:0000256" key="5">
    <source>
        <dbReference type="ARBA" id="ARBA00022553"/>
    </source>
</evidence>
<evidence type="ECO:0000313" key="18">
    <source>
        <dbReference type="EMBL" id="OUT08836.1"/>
    </source>
</evidence>
<dbReference type="NCBIfam" id="TIGR01512">
    <property type="entry name" value="ATPase-IB2_Cd"/>
    <property type="match status" value="1"/>
</dbReference>
<dbReference type="PROSITE" id="PS00154">
    <property type="entry name" value="ATPASE_E1_E2"/>
    <property type="match status" value="1"/>
</dbReference>
<reference evidence="18 19" key="1">
    <citation type="submission" date="2017-04" db="EMBL/GenBank/DDBJ databases">
        <title>Complete genome of Campylobacter concisus ATCC 33237T and draft genomes for an additional eight well characterized C. concisus strains.</title>
        <authorList>
            <person name="Cornelius A.J."/>
            <person name="Miller W.G."/>
            <person name="Lastovica A.J."/>
            <person name="On S.L."/>
            <person name="French N.P."/>
            <person name="Vandenberg O."/>
            <person name="Biggs P.J."/>
        </authorList>
    </citation>
    <scope>NUCLEOTIDE SEQUENCE [LARGE SCALE GENOMIC DNA]</scope>
    <source>
        <strain evidence="18 19">CCUG 19995</strain>
    </source>
</reference>
<accession>A0A1Y5MJR1</accession>
<keyword evidence="9 16" id="KW-0067">ATP-binding</keyword>
<dbReference type="Gene3D" id="3.30.70.100">
    <property type="match status" value="1"/>
</dbReference>
<evidence type="ECO:0000256" key="15">
    <source>
        <dbReference type="ARBA" id="ARBA00040690"/>
    </source>
</evidence>
<evidence type="ECO:0000256" key="12">
    <source>
        <dbReference type="ARBA" id="ARBA00023065"/>
    </source>
</evidence>
<feature type="transmembrane region" description="Helical" evidence="16">
    <location>
        <begin position="415"/>
        <end position="435"/>
    </location>
</feature>
<keyword evidence="13 16" id="KW-0472">Membrane</keyword>
<keyword evidence="8 16" id="KW-0547">Nucleotide-binding</keyword>
<feature type="transmembrane region" description="Helical" evidence="16">
    <location>
        <begin position="447"/>
        <end position="475"/>
    </location>
</feature>
<dbReference type="InterPro" id="IPR023299">
    <property type="entry name" value="ATPase_P-typ_cyto_dom_N"/>
</dbReference>
<feature type="transmembrane region" description="Helical" evidence="16">
    <location>
        <begin position="170"/>
        <end position="190"/>
    </location>
</feature>
<evidence type="ECO:0000256" key="14">
    <source>
        <dbReference type="ARBA" id="ARBA00037143"/>
    </source>
</evidence>
<evidence type="ECO:0000256" key="16">
    <source>
        <dbReference type="RuleBase" id="RU362081"/>
    </source>
</evidence>
<keyword evidence="6 16" id="KW-0812">Transmembrane</keyword>
<dbReference type="InterPro" id="IPR036412">
    <property type="entry name" value="HAD-like_sf"/>
</dbReference>
<keyword evidence="7 16" id="KW-0479">Metal-binding</keyword>
<dbReference type="GO" id="GO:0055070">
    <property type="term" value="P:copper ion homeostasis"/>
    <property type="evidence" value="ECO:0007669"/>
    <property type="project" value="TreeGrafter"/>
</dbReference>
<dbReference type="EMBL" id="NDYN01000001">
    <property type="protein sequence ID" value="OUT08836.1"/>
    <property type="molecule type" value="Genomic_DNA"/>
</dbReference>
<feature type="transmembrane region" description="Helical" evidence="16">
    <location>
        <begin position="263"/>
        <end position="281"/>
    </location>
</feature>
<feature type="transmembrane region" description="Helical" evidence="16">
    <location>
        <begin position="769"/>
        <end position="786"/>
    </location>
</feature>
<evidence type="ECO:0000313" key="19">
    <source>
        <dbReference type="Proteomes" id="UP000196317"/>
    </source>
</evidence>
<dbReference type="PANTHER" id="PTHR43520">
    <property type="entry name" value="ATP7, ISOFORM B"/>
    <property type="match status" value="1"/>
</dbReference>
<evidence type="ECO:0000256" key="4">
    <source>
        <dbReference type="ARBA" id="ARBA00022448"/>
    </source>
</evidence>
<evidence type="ECO:0000256" key="9">
    <source>
        <dbReference type="ARBA" id="ARBA00022840"/>
    </source>
</evidence>
<dbReference type="InterPro" id="IPR023214">
    <property type="entry name" value="HAD_sf"/>
</dbReference>
<dbReference type="GO" id="GO:0012505">
    <property type="term" value="C:endomembrane system"/>
    <property type="evidence" value="ECO:0007669"/>
    <property type="project" value="UniProtKB-SubCell"/>
</dbReference>
<evidence type="ECO:0000256" key="6">
    <source>
        <dbReference type="ARBA" id="ARBA00022692"/>
    </source>
</evidence>
<feature type="transmembrane region" description="Helical" evidence="16">
    <location>
        <begin position="239"/>
        <end position="257"/>
    </location>
</feature>
<dbReference type="AlphaFoldDB" id="A0A1Y5MJR1"/>
<dbReference type="CDD" id="cd02079">
    <property type="entry name" value="P-type_ATPase_HM"/>
    <property type="match status" value="1"/>
</dbReference>
<comment type="function">
    <text evidence="14">Probably involved in copper export.</text>
</comment>
<protein>
    <recommendedName>
        <fullName evidence="15">Copper-transporting ATPase</fullName>
    </recommendedName>
</protein>
<dbReference type="InterPro" id="IPR008250">
    <property type="entry name" value="ATPase_P-typ_transduc_dom_A_sf"/>
</dbReference>
<dbReference type="CDD" id="cd00371">
    <property type="entry name" value="HMA"/>
    <property type="match status" value="1"/>
</dbReference>
<evidence type="ECO:0000256" key="2">
    <source>
        <dbReference type="ARBA" id="ARBA00004236"/>
    </source>
</evidence>
<dbReference type="PRINTS" id="PR00119">
    <property type="entry name" value="CATATPASE"/>
</dbReference>
<dbReference type="NCBIfam" id="TIGR01494">
    <property type="entry name" value="ATPase_P-type"/>
    <property type="match status" value="1"/>
</dbReference>
<comment type="similarity">
    <text evidence="3 16">Belongs to the cation transport ATPase (P-type) (TC 3.A.3) family. Type IB subfamily.</text>
</comment>
<keyword evidence="11 16" id="KW-1133">Transmembrane helix</keyword>
<dbReference type="InterPro" id="IPR027256">
    <property type="entry name" value="P-typ_ATPase_IB"/>
</dbReference>
<keyword evidence="12" id="KW-0406">Ion transport</keyword>
<evidence type="ECO:0000256" key="13">
    <source>
        <dbReference type="ARBA" id="ARBA00023136"/>
    </source>
</evidence>
<comment type="caution">
    <text evidence="18">The sequence shown here is derived from an EMBL/GenBank/DDBJ whole genome shotgun (WGS) entry which is preliminary data.</text>
</comment>
<dbReference type="Pfam" id="PF00122">
    <property type="entry name" value="E1-E2_ATPase"/>
    <property type="match status" value="1"/>
</dbReference>
<dbReference type="InterPro" id="IPR006121">
    <property type="entry name" value="HMA_dom"/>
</dbReference>
<feature type="domain" description="HMA" evidence="17">
    <location>
        <begin position="82"/>
        <end position="148"/>
    </location>
</feature>
<dbReference type="GO" id="GO:0005886">
    <property type="term" value="C:plasma membrane"/>
    <property type="evidence" value="ECO:0007669"/>
    <property type="project" value="UniProtKB-SubCell"/>
</dbReference>
<dbReference type="GO" id="GO:0016887">
    <property type="term" value="F:ATP hydrolysis activity"/>
    <property type="evidence" value="ECO:0007669"/>
    <property type="project" value="InterPro"/>
</dbReference>
<dbReference type="InterPro" id="IPR059000">
    <property type="entry name" value="ATPase_P-type_domA"/>
</dbReference>
<evidence type="ECO:0000259" key="17">
    <source>
        <dbReference type="PROSITE" id="PS50846"/>
    </source>
</evidence>